<gene>
    <name evidence="5" type="ORF">FHU37_001860</name>
</gene>
<dbReference type="PANTHER" id="PTHR35807">
    <property type="entry name" value="TRANSCRIPTIONAL REGULATOR REDD-RELATED"/>
    <property type="match status" value="1"/>
</dbReference>
<comment type="caution">
    <text evidence="5">The sequence shown here is derived from an EMBL/GenBank/DDBJ whole genome shotgun (WGS) entry which is preliminary data.</text>
</comment>
<dbReference type="Gene3D" id="1.25.40.10">
    <property type="entry name" value="Tetratricopeptide repeat domain"/>
    <property type="match status" value="1"/>
</dbReference>
<feature type="domain" description="Bacterial transcriptional activator" evidence="4">
    <location>
        <begin position="66"/>
        <end position="211"/>
    </location>
</feature>
<organism evidence="5 6">
    <name type="scientific">Allostreptomyces psammosilenae</name>
    <dbReference type="NCBI Taxonomy" id="1892865"/>
    <lineage>
        <taxon>Bacteria</taxon>
        <taxon>Bacillati</taxon>
        <taxon>Actinomycetota</taxon>
        <taxon>Actinomycetes</taxon>
        <taxon>Kitasatosporales</taxon>
        <taxon>Streptomycetaceae</taxon>
        <taxon>Allostreptomyces</taxon>
    </lineage>
</organism>
<evidence type="ECO:0000256" key="3">
    <source>
        <dbReference type="ARBA" id="ARBA00023163"/>
    </source>
</evidence>
<accession>A0A852ZTN8</accession>
<dbReference type="EMBL" id="JACBZD010000001">
    <property type="protein sequence ID" value="NYI04917.1"/>
    <property type="molecule type" value="Genomic_DNA"/>
</dbReference>
<evidence type="ECO:0000313" key="5">
    <source>
        <dbReference type="EMBL" id="NYI04917.1"/>
    </source>
</evidence>
<dbReference type="SUPFAM" id="SSF48452">
    <property type="entry name" value="TPR-like"/>
    <property type="match status" value="1"/>
</dbReference>
<protein>
    <submittedName>
        <fullName evidence="5">DNA-binding SARP family transcriptional activator</fullName>
    </submittedName>
</protein>
<keyword evidence="3" id="KW-0804">Transcription</keyword>
<dbReference type="GO" id="GO:0003677">
    <property type="term" value="F:DNA binding"/>
    <property type="evidence" value="ECO:0007669"/>
    <property type="project" value="UniProtKB-KW"/>
</dbReference>
<evidence type="ECO:0000256" key="1">
    <source>
        <dbReference type="ARBA" id="ARBA00023012"/>
    </source>
</evidence>
<evidence type="ECO:0000259" key="4">
    <source>
        <dbReference type="SMART" id="SM01043"/>
    </source>
</evidence>
<evidence type="ECO:0000256" key="2">
    <source>
        <dbReference type="ARBA" id="ARBA00023015"/>
    </source>
</evidence>
<dbReference type="GO" id="GO:0000160">
    <property type="term" value="P:phosphorelay signal transduction system"/>
    <property type="evidence" value="ECO:0007669"/>
    <property type="project" value="UniProtKB-KW"/>
</dbReference>
<keyword evidence="2" id="KW-0805">Transcription regulation</keyword>
<dbReference type="PANTHER" id="PTHR35807:SF1">
    <property type="entry name" value="TRANSCRIPTIONAL REGULATOR REDD"/>
    <property type="match status" value="1"/>
</dbReference>
<dbReference type="InterPro" id="IPR051677">
    <property type="entry name" value="AfsR-DnrI-RedD_regulator"/>
</dbReference>
<dbReference type="SMART" id="SM01043">
    <property type="entry name" value="BTAD"/>
    <property type="match status" value="1"/>
</dbReference>
<name>A0A852ZTN8_9ACTN</name>
<dbReference type="InterPro" id="IPR036388">
    <property type="entry name" value="WH-like_DNA-bd_sf"/>
</dbReference>
<dbReference type="InterPro" id="IPR005158">
    <property type="entry name" value="BTAD"/>
</dbReference>
<dbReference type="GO" id="GO:0006355">
    <property type="term" value="P:regulation of DNA-templated transcription"/>
    <property type="evidence" value="ECO:0007669"/>
    <property type="project" value="TreeGrafter"/>
</dbReference>
<reference evidence="5 6" key="1">
    <citation type="submission" date="2020-07" db="EMBL/GenBank/DDBJ databases">
        <title>Sequencing the genomes of 1000 actinobacteria strains.</title>
        <authorList>
            <person name="Klenk H.-P."/>
        </authorList>
    </citation>
    <scope>NUCLEOTIDE SEQUENCE [LARGE SCALE GENOMIC DNA]</scope>
    <source>
        <strain evidence="5 6">DSM 42178</strain>
    </source>
</reference>
<keyword evidence="6" id="KW-1185">Reference proteome</keyword>
<keyword evidence="1" id="KW-0902">Two-component regulatory system</keyword>
<dbReference type="Pfam" id="PF03704">
    <property type="entry name" value="BTAD"/>
    <property type="match status" value="1"/>
</dbReference>
<dbReference type="InterPro" id="IPR011990">
    <property type="entry name" value="TPR-like_helical_dom_sf"/>
</dbReference>
<evidence type="ECO:0000313" key="6">
    <source>
        <dbReference type="Proteomes" id="UP000567795"/>
    </source>
</evidence>
<proteinExistence type="predicted"/>
<sequence>MTNSSLCRELWEGEPPQSATATLQTYIAQIRRFLASCSGQRLTEVMRNVLITEPGGYVLRVPPGKLDLYDFERYLAGGRAALAQGELEIAVTHFRNAVNLWTGSPLENVHHGTVLEAQVRRLEELRLGAAEDLYDLELRLGNHQRILADLTELAWQNPLHENLHALLMAALYMSGRRSDALIAFHALRGRLAEELGLDPSPRLISLQHAILNHEGDPLATRPEVKVVAR</sequence>
<dbReference type="Gene3D" id="1.10.10.10">
    <property type="entry name" value="Winged helix-like DNA-binding domain superfamily/Winged helix DNA-binding domain"/>
    <property type="match status" value="1"/>
</dbReference>
<dbReference type="Proteomes" id="UP000567795">
    <property type="component" value="Unassembled WGS sequence"/>
</dbReference>
<dbReference type="AlphaFoldDB" id="A0A852ZTN8"/>
<keyword evidence="5" id="KW-0238">DNA-binding</keyword>
<dbReference type="CDD" id="cd15831">
    <property type="entry name" value="BTAD"/>
    <property type="match status" value="1"/>
</dbReference>